<dbReference type="EMBL" id="VSSQ01057748">
    <property type="protein sequence ID" value="MPN11530.1"/>
    <property type="molecule type" value="Genomic_DNA"/>
</dbReference>
<name>A0A645FC87_9ZZZZ</name>
<comment type="caution">
    <text evidence="1">The sequence shown here is derived from an EMBL/GenBank/DDBJ whole genome shotgun (WGS) entry which is preliminary data.</text>
</comment>
<proteinExistence type="predicted"/>
<dbReference type="AlphaFoldDB" id="A0A645FC87"/>
<protein>
    <submittedName>
        <fullName evidence="1">Uncharacterized protein</fullName>
    </submittedName>
</protein>
<organism evidence="1">
    <name type="scientific">bioreactor metagenome</name>
    <dbReference type="NCBI Taxonomy" id="1076179"/>
    <lineage>
        <taxon>unclassified sequences</taxon>
        <taxon>metagenomes</taxon>
        <taxon>ecological metagenomes</taxon>
    </lineage>
</organism>
<gene>
    <name evidence="1" type="ORF">SDC9_158833</name>
</gene>
<sequence length="45" mass="4572">MSAISTANLTSIVETICGALTDIEAVIPSVPAGFIGIEKPIIDIS</sequence>
<evidence type="ECO:0000313" key="1">
    <source>
        <dbReference type="EMBL" id="MPN11530.1"/>
    </source>
</evidence>
<reference evidence="1" key="1">
    <citation type="submission" date="2019-08" db="EMBL/GenBank/DDBJ databases">
        <authorList>
            <person name="Kucharzyk K."/>
            <person name="Murdoch R.W."/>
            <person name="Higgins S."/>
            <person name="Loffler F."/>
        </authorList>
    </citation>
    <scope>NUCLEOTIDE SEQUENCE</scope>
</reference>
<accession>A0A645FC87</accession>